<dbReference type="SUPFAM" id="SSF48576">
    <property type="entry name" value="Terpenoid synthases"/>
    <property type="match status" value="1"/>
</dbReference>
<organism evidence="2 3">
    <name type="scientific">Saccharibacter floricola DSM 15669</name>
    <dbReference type="NCBI Taxonomy" id="1123227"/>
    <lineage>
        <taxon>Bacteria</taxon>
        <taxon>Pseudomonadati</taxon>
        <taxon>Pseudomonadota</taxon>
        <taxon>Alphaproteobacteria</taxon>
        <taxon>Acetobacterales</taxon>
        <taxon>Acetobacteraceae</taxon>
        <taxon>Saccharibacter</taxon>
    </lineage>
</organism>
<evidence type="ECO:0000256" key="1">
    <source>
        <dbReference type="ARBA" id="ARBA00022679"/>
    </source>
</evidence>
<dbReference type="PROSITE" id="PS01045">
    <property type="entry name" value="SQUALEN_PHYTOEN_SYN_2"/>
    <property type="match status" value="1"/>
</dbReference>
<dbReference type="InterPro" id="IPR044843">
    <property type="entry name" value="Trans_IPPS_bact-type"/>
</dbReference>
<evidence type="ECO:0000313" key="2">
    <source>
        <dbReference type="EMBL" id="GBQ07667.1"/>
    </source>
</evidence>
<dbReference type="InterPro" id="IPR008949">
    <property type="entry name" value="Isoprenoid_synthase_dom_sf"/>
</dbReference>
<dbReference type="Proteomes" id="UP001062901">
    <property type="component" value="Unassembled WGS sequence"/>
</dbReference>
<dbReference type="InterPro" id="IPR019845">
    <property type="entry name" value="Squalene/phytoene_synthase_CS"/>
</dbReference>
<dbReference type="RefSeq" id="WP_018979291.1">
    <property type="nucleotide sequence ID" value="NZ_BAQD01000043.1"/>
</dbReference>
<dbReference type="PROSITE" id="PS01044">
    <property type="entry name" value="SQUALEN_PHYTOEN_SYN_1"/>
    <property type="match status" value="1"/>
</dbReference>
<dbReference type="SFLD" id="SFLDG01018">
    <property type="entry name" value="Squalene/Phytoene_Synthase_Lik"/>
    <property type="match status" value="1"/>
</dbReference>
<dbReference type="Gene3D" id="1.10.600.10">
    <property type="entry name" value="Farnesyl Diphosphate Synthase"/>
    <property type="match status" value="1"/>
</dbReference>
<gene>
    <name evidence="2" type="ORF">AA15669_1477</name>
</gene>
<name>A0ABQ0NZZ5_9PROT</name>
<sequence length="293" mass="32475">MSDSKTTSAGLVCAPSDLRHVEDIVTRSGTSFARGMKILPPARRQGMFAVYAFCRLVDDIADGDTDHSDPIQALDVWRTRIAALYEGKTSDALDRVLLTTIERYHLRQEDFTAVIDGMAMDCGKPIVAPDEKTLDHYCDCVASAVGRLSSRIFGMGEPEGDRLAYHLGRALQLTNILRDLGEDARRGRLYLPSELLQRFSVPKEPSKALYAPELDGLCRIMAMRASDHFRAAERIMDQGAKEAVRPARIMAASYKVTLAALKKRGWHHPNAPLHVCSVRKKLGMLLAYFGVSV</sequence>
<dbReference type="InterPro" id="IPR017828">
    <property type="entry name" value="SQ_synth_HpnD-like"/>
</dbReference>
<dbReference type="InterPro" id="IPR002060">
    <property type="entry name" value="Squ/phyt_synthse"/>
</dbReference>
<dbReference type="CDD" id="cd00683">
    <property type="entry name" value="Trans_IPPS_HH"/>
    <property type="match status" value="1"/>
</dbReference>
<dbReference type="NCBIfam" id="TIGR03465">
    <property type="entry name" value="HpnD"/>
    <property type="match status" value="1"/>
</dbReference>
<comment type="caution">
    <text evidence="2">The sequence shown here is derived from an EMBL/GenBank/DDBJ whole genome shotgun (WGS) entry which is preliminary data.</text>
</comment>
<dbReference type="SFLD" id="SFLDS00005">
    <property type="entry name" value="Isoprenoid_Synthase_Type_I"/>
    <property type="match status" value="1"/>
</dbReference>
<dbReference type="SFLD" id="SFLDG01212">
    <property type="entry name" value="Phytoene_synthase_like"/>
    <property type="match status" value="1"/>
</dbReference>
<keyword evidence="3" id="KW-1185">Reference proteome</keyword>
<keyword evidence="1" id="KW-0808">Transferase</keyword>
<dbReference type="EMBL" id="BAQD01000043">
    <property type="protein sequence ID" value="GBQ07667.1"/>
    <property type="molecule type" value="Genomic_DNA"/>
</dbReference>
<reference evidence="2" key="1">
    <citation type="submission" date="2013-04" db="EMBL/GenBank/DDBJ databases">
        <title>The genome sequencing project of 58 acetic acid bacteria.</title>
        <authorList>
            <person name="Okamoto-Kainuma A."/>
            <person name="Ishikawa M."/>
            <person name="Umino S."/>
            <person name="Koizumi Y."/>
            <person name="Shiwa Y."/>
            <person name="Yoshikawa H."/>
            <person name="Matsutani M."/>
            <person name="Matsushita K."/>
        </authorList>
    </citation>
    <scope>NUCLEOTIDE SEQUENCE</scope>
    <source>
        <strain evidence="2">DSM 15669</strain>
    </source>
</reference>
<dbReference type="InterPro" id="IPR033904">
    <property type="entry name" value="Trans_IPPS_HH"/>
</dbReference>
<protein>
    <submittedName>
        <fullName evidence="2">Phytoene synthase</fullName>
    </submittedName>
</protein>
<accession>A0ABQ0NZZ5</accession>
<evidence type="ECO:0000313" key="3">
    <source>
        <dbReference type="Proteomes" id="UP001062901"/>
    </source>
</evidence>
<dbReference type="Pfam" id="PF00494">
    <property type="entry name" value="SQS_PSY"/>
    <property type="match status" value="1"/>
</dbReference>
<dbReference type="PANTHER" id="PTHR31480">
    <property type="entry name" value="BIFUNCTIONAL LYCOPENE CYCLASE/PHYTOENE SYNTHASE"/>
    <property type="match status" value="1"/>
</dbReference>
<proteinExistence type="predicted"/>